<dbReference type="GO" id="GO:0005856">
    <property type="term" value="C:cytoskeleton"/>
    <property type="evidence" value="ECO:0007669"/>
    <property type="project" value="UniProtKB-SubCell"/>
</dbReference>
<feature type="region of interest" description="Disordered" evidence="14">
    <location>
        <begin position="149"/>
        <end position="201"/>
    </location>
</feature>
<evidence type="ECO:0000256" key="8">
    <source>
        <dbReference type="ARBA" id="ARBA00022741"/>
    </source>
</evidence>
<accession>A9UTT9</accession>
<feature type="region of interest" description="Disordered" evidence="14">
    <location>
        <begin position="1"/>
        <end position="71"/>
    </location>
</feature>
<dbReference type="InterPro" id="IPR011026">
    <property type="entry name" value="WAS_C"/>
</dbReference>
<gene>
    <name evidence="16" type="ORF">MONBRDRAFT_6420</name>
</gene>
<dbReference type="Proteomes" id="UP000001357">
    <property type="component" value="Unassembled WGS sequence"/>
</dbReference>
<dbReference type="eggNOG" id="KOG0578">
    <property type="taxonomic scope" value="Eukaryota"/>
</dbReference>
<evidence type="ECO:0000256" key="11">
    <source>
        <dbReference type="ARBA" id="ARBA00023212"/>
    </source>
</evidence>
<comment type="subcellular location">
    <subcellularLocation>
        <location evidence="1">Cytoplasm</location>
        <location evidence="1">Cytoskeleton</location>
    </subcellularLocation>
</comment>
<keyword evidence="4" id="KW-0963">Cytoplasm</keyword>
<feature type="non-terminal residue" evidence="16">
    <location>
        <position position="201"/>
    </location>
</feature>
<sequence>MALPKPKFHHHDNNDDNNNNDTAPTTNNREEETRQLMHIERLVPPKDKPGKKFWPFGGSNSKREDKASVRKDDISGPIDFVHEVHVGFDPKTGEFSGLPPQWSALLQISGISKNEIARNPQAMVDVLGFYTEDIGGGQEPKGQLKYMTVDGSQKKSAKQTVQINRKDSATPGRDSPSSSGTAAQAPPVVARPEFTKSEKTK</sequence>
<keyword evidence="5" id="KW-0723">Serine/threonine-protein kinase</keyword>
<organism evidence="16 17">
    <name type="scientific">Monosiga brevicollis</name>
    <name type="common">Choanoflagellate</name>
    <dbReference type="NCBI Taxonomy" id="81824"/>
    <lineage>
        <taxon>Eukaryota</taxon>
        <taxon>Choanoflagellata</taxon>
        <taxon>Craspedida</taxon>
        <taxon>Salpingoecidae</taxon>
        <taxon>Monosiga</taxon>
    </lineage>
</organism>
<evidence type="ECO:0000256" key="9">
    <source>
        <dbReference type="ARBA" id="ARBA00022777"/>
    </source>
</evidence>
<dbReference type="GeneID" id="5888823"/>
<feature type="domain" description="CRIB" evidence="15">
    <location>
        <begin position="74"/>
        <end position="87"/>
    </location>
</feature>
<evidence type="ECO:0000256" key="1">
    <source>
        <dbReference type="ARBA" id="ARBA00004245"/>
    </source>
</evidence>
<evidence type="ECO:0000313" key="16">
    <source>
        <dbReference type="EMBL" id="EDQ91551.1"/>
    </source>
</evidence>
<feature type="compositionally biased region" description="Low complexity" evidence="14">
    <location>
        <begin position="16"/>
        <end position="27"/>
    </location>
</feature>
<evidence type="ECO:0000256" key="12">
    <source>
        <dbReference type="ARBA" id="ARBA00047899"/>
    </source>
</evidence>
<evidence type="ECO:0000313" key="17">
    <source>
        <dbReference type="Proteomes" id="UP000001357"/>
    </source>
</evidence>
<evidence type="ECO:0000256" key="13">
    <source>
        <dbReference type="ARBA" id="ARBA00048679"/>
    </source>
</evidence>
<dbReference type="SMART" id="SM00285">
    <property type="entry name" value="PBD"/>
    <property type="match status" value="1"/>
</dbReference>
<dbReference type="EMBL" id="CH991545">
    <property type="protein sequence ID" value="EDQ91551.1"/>
    <property type="molecule type" value="Genomic_DNA"/>
</dbReference>
<dbReference type="STRING" id="81824.A9UTT9"/>
<evidence type="ECO:0000256" key="3">
    <source>
        <dbReference type="ARBA" id="ARBA00012513"/>
    </source>
</evidence>
<dbReference type="CDD" id="cd01093">
    <property type="entry name" value="CRIB_PAK_like"/>
    <property type="match status" value="1"/>
</dbReference>
<evidence type="ECO:0000256" key="5">
    <source>
        <dbReference type="ARBA" id="ARBA00022527"/>
    </source>
</evidence>
<dbReference type="KEGG" id="mbr:MONBRDRAFT_6420"/>
<protein>
    <recommendedName>
        <fullName evidence="3">non-specific serine/threonine protein kinase</fullName>
        <ecNumber evidence="3">2.7.11.1</ecNumber>
    </recommendedName>
</protein>
<proteinExistence type="inferred from homology"/>
<keyword evidence="9" id="KW-0418">Kinase</keyword>
<evidence type="ECO:0000256" key="6">
    <source>
        <dbReference type="ARBA" id="ARBA00022553"/>
    </source>
</evidence>
<feature type="compositionally biased region" description="Basic and acidic residues" evidence="14">
    <location>
        <begin position="61"/>
        <end position="71"/>
    </location>
</feature>
<keyword evidence="17" id="KW-1185">Reference proteome</keyword>
<evidence type="ECO:0000256" key="4">
    <source>
        <dbReference type="ARBA" id="ARBA00022490"/>
    </source>
</evidence>
<dbReference type="GO" id="GO:0005524">
    <property type="term" value="F:ATP binding"/>
    <property type="evidence" value="ECO:0007669"/>
    <property type="project" value="UniProtKB-KW"/>
</dbReference>
<dbReference type="EC" id="2.7.11.1" evidence="3"/>
<evidence type="ECO:0000259" key="15">
    <source>
        <dbReference type="PROSITE" id="PS50108"/>
    </source>
</evidence>
<dbReference type="InParanoid" id="A9UTT9"/>
<dbReference type="InterPro" id="IPR000095">
    <property type="entry name" value="CRIB_dom"/>
</dbReference>
<dbReference type="FunFam" id="3.90.810.10:FF:000005">
    <property type="entry name" value="Non-specific serine/threonine protein kinase"/>
    <property type="match status" value="1"/>
</dbReference>
<evidence type="ECO:0000256" key="2">
    <source>
        <dbReference type="ARBA" id="ARBA00008874"/>
    </source>
</evidence>
<dbReference type="RefSeq" id="XP_001743973.1">
    <property type="nucleotide sequence ID" value="XM_001743921.1"/>
</dbReference>
<comment type="catalytic activity">
    <reaction evidence="13">
        <text>L-seryl-[protein] + ATP = O-phospho-L-seryl-[protein] + ADP + H(+)</text>
        <dbReference type="Rhea" id="RHEA:17989"/>
        <dbReference type="Rhea" id="RHEA-COMP:9863"/>
        <dbReference type="Rhea" id="RHEA-COMP:11604"/>
        <dbReference type="ChEBI" id="CHEBI:15378"/>
        <dbReference type="ChEBI" id="CHEBI:29999"/>
        <dbReference type="ChEBI" id="CHEBI:30616"/>
        <dbReference type="ChEBI" id="CHEBI:83421"/>
        <dbReference type="ChEBI" id="CHEBI:456216"/>
        <dbReference type="EC" id="2.7.11.1"/>
    </reaction>
</comment>
<dbReference type="InterPro" id="IPR033923">
    <property type="entry name" value="PAK_BD"/>
</dbReference>
<name>A9UTT9_MONBE</name>
<keyword evidence="11" id="KW-0206">Cytoskeleton</keyword>
<evidence type="ECO:0000256" key="10">
    <source>
        <dbReference type="ARBA" id="ARBA00022840"/>
    </source>
</evidence>
<keyword evidence="6" id="KW-0597">Phosphoprotein</keyword>
<reference evidence="16 17" key="1">
    <citation type="journal article" date="2008" name="Nature">
        <title>The genome of the choanoflagellate Monosiga brevicollis and the origin of metazoans.</title>
        <authorList>
            <consortium name="JGI Sequencing"/>
            <person name="King N."/>
            <person name="Westbrook M.J."/>
            <person name="Young S.L."/>
            <person name="Kuo A."/>
            <person name="Abedin M."/>
            <person name="Chapman J."/>
            <person name="Fairclough S."/>
            <person name="Hellsten U."/>
            <person name="Isogai Y."/>
            <person name="Letunic I."/>
            <person name="Marr M."/>
            <person name="Pincus D."/>
            <person name="Putnam N."/>
            <person name="Rokas A."/>
            <person name="Wright K.J."/>
            <person name="Zuzow R."/>
            <person name="Dirks W."/>
            <person name="Good M."/>
            <person name="Goodstein D."/>
            <person name="Lemons D."/>
            <person name="Li W."/>
            <person name="Lyons J.B."/>
            <person name="Morris A."/>
            <person name="Nichols S."/>
            <person name="Richter D.J."/>
            <person name="Salamov A."/>
            <person name="Bork P."/>
            <person name="Lim W.A."/>
            <person name="Manning G."/>
            <person name="Miller W.T."/>
            <person name="McGinnis W."/>
            <person name="Shapiro H."/>
            <person name="Tjian R."/>
            <person name="Grigoriev I.V."/>
            <person name="Rokhsar D."/>
        </authorList>
    </citation>
    <scope>NUCLEOTIDE SEQUENCE [LARGE SCALE GENOMIC DNA]</scope>
    <source>
        <strain evidence="17">MX1 / ATCC 50154</strain>
    </source>
</reference>
<dbReference type="Pfam" id="PF00786">
    <property type="entry name" value="PBD"/>
    <property type="match status" value="1"/>
</dbReference>
<comment type="similarity">
    <text evidence="2">Belongs to the protein kinase superfamily. STE Ser/Thr protein kinase family. STE20 subfamily.</text>
</comment>
<feature type="compositionally biased region" description="Basic residues" evidence="14">
    <location>
        <begin position="1"/>
        <end position="10"/>
    </location>
</feature>
<dbReference type="GO" id="GO:0004674">
    <property type="term" value="F:protein serine/threonine kinase activity"/>
    <property type="evidence" value="ECO:0007669"/>
    <property type="project" value="UniProtKB-KW"/>
</dbReference>
<keyword evidence="8" id="KW-0547">Nucleotide-binding</keyword>
<comment type="catalytic activity">
    <reaction evidence="12">
        <text>L-threonyl-[protein] + ATP = O-phospho-L-threonyl-[protein] + ADP + H(+)</text>
        <dbReference type="Rhea" id="RHEA:46608"/>
        <dbReference type="Rhea" id="RHEA-COMP:11060"/>
        <dbReference type="Rhea" id="RHEA-COMP:11605"/>
        <dbReference type="ChEBI" id="CHEBI:15378"/>
        <dbReference type="ChEBI" id="CHEBI:30013"/>
        <dbReference type="ChEBI" id="CHEBI:30616"/>
        <dbReference type="ChEBI" id="CHEBI:61977"/>
        <dbReference type="ChEBI" id="CHEBI:456216"/>
        <dbReference type="EC" id="2.7.11.1"/>
    </reaction>
</comment>
<dbReference type="InterPro" id="IPR036936">
    <property type="entry name" value="CRIB_dom_sf"/>
</dbReference>
<dbReference type="Gene3D" id="3.90.810.10">
    <property type="entry name" value="CRIB domain"/>
    <property type="match status" value="1"/>
</dbReference>
<feature type="compositionally biased region" description="Basic and acidic residues" evidence="14">
    <location>
        <begin position="28"/>
        <end position="50"/>
    </location>
</feature>
<evidence type="ECO:0000256" key="14">
    <source>
        <dbReference type="SAM" id="MobiDB-lite"/>
    </source>
</evidence>
<keyword evidence="7" id="KW-0808">Transferase</keyword>
<dbReference type="PROSITE" id="PS50108">
    <property type="entry name" value="CRIB"/>
    <property type="match status" value="1"/>
</dbReference>
<dbReference type="GO" id="GO:0007015">
    <property type="term" value="P:actin filament organization"/>
    <property type="evidence" value="ECO:0007669"/>
    <property type="project" value="InterPro"/>
</dbReference>
<dbReference type="AlphaFoldDB" id="A9UTT9"/>
<evidence type="ECO:0000256" key="7">
    <source>
        <dbReference type="ARBA" id="ARBA00022679"/>
    </source>
</evidence>
<dbReference type="SUPFAM" id="SSF47912">
    <property type="entry name" value="Wiscott-Aldrich syndrome protein, WASP, C-terminal domain"/>
    <property type="match status" value="1"/>
</dbReference>
<keyword evidence="10" id="KW-0067">ATP-binding</keyword>